<organism evidence="1 2">
    <name type="scientific">Karstenula rhodostoma CBS 690.94</name>
    <dbReference type="NCBI Taxonomy" id="1392251"/>
    <lineage>
        <taxon>Eukaryota</taxon>
        <taxon>Fungi</taxon>
        <taxon>Dikarya</taxon>
        <taxon>Ascomycota</taxon>
        <taxon>Pezizomycotina</taxon>
        <taxon>Dothideomycetes</taxon>
        <taxon>Pleosporomycetidae</taxon>
        <taxon>Pleosporales</taxon>
        <taxon>Massarineae</taxon>
        <taxon>Didymosphaeriaceae</taxon>
        <taxon>Karstenula</taxon>
    </lineage>
</organism>
<reference evidence="1" key="1">
    <citation type="journal article" date="2020" name="Stud. Mycol.">
        <title>101 Dothideomycetes genomes: a test case for predicting lifestyles and emergence of pathogens.</title>
        <authorList>
            <person name="Haridas S."/>
            <person name="Albert R."/>
            <person name="Binder M."/>
            <person name="Bloem J."/>
            <person name="Labutti K."/>
            <person name="Salamov A."/>
            <person name="Andreopoulos B."/>
            <person name="Baker S."/>
            <person name="Barry K."/>
            <person name="Bills G."/>
            <person name="Bluhm B."/>
            <person name="Cannon C."/>
            <person name="Castanera R."/>
            <person name="Culley D."/>
            <person name="Daum C."/>
            <person name="Ezra D."/>
            <person name="Gonzalez J."/>
            <person name="Henrissat B."/>
            <person name="Kuo A."/>
            <person name="Liang C."/>
            <person name="Lipzen A."/>
            <person name="Lutzoni F."/>
            <person name="Magnuson J."/>
            <person name="Mondo S."/>
            <person name="Nolan M."/>
            <person name="Ohm R."/>
            <person name="Pangilinan J."/>
            <person name="Park H.-J."/>
            <person name="Ramirez L."/>
            <person name="Alfaro M."/>
            <person name="Sun H."/>
            <person name="Tritt A."/>
            <person name="Yoshinaga Y."/>
            <person name="Zwiers L.-H."/>
            <person name="Turgeon B."/>
            <person name="Goodwin S."/>
            <person name="Spatafora J."/>
            <person name="Crous P."/>
            <person name="Grigoriev I."/>
        </authorList>
    </citation>
    <scope>NUCLEOTIDE SEQUENCE</scope>
    <source>
        <strain evidence="1">CBS 690.94</strain>
    </source>
</reference>
<accession>A0A9P4P4U8</accession>
<evidence type="ECO:0000313" key="2">
    <source>
        <dbReference type="Proteomes" id="UP000799764"/>
    </source>
</evidence>
<dbReference type="EMBL" id="MU001516">
    <property type="protein sequence ID" value="KAF2437385.1"/>
    <property type="molecule type" value="Genomic_DNA"/>
</dbReference>
<keyword evidence="2" id="KW-1185">Reference proteome</keyword>
<protein>
    <submittedName>
        <fullName evidence="1">Uncharacterized protein</fullName>
    </submittedName>
</protein>
<name>A0A9P4P4U8_9PLEO</name>
<proteinExistence type="predicted"/>
<dbReference type="OrthoDB" id="5413827at2759"/>
<comment type="caution">
    <text evidence="1">The sequence shown here is derived from an EMBL/GenBank/DDBJ whole genome shotgun (WGS) entry which is preliminary data.</text>
</comment>
<dbReference type="PANTHER" id="PTHR38790:SF4">
    <property type="entry name" value="2EXR DOMAIN-CONTAINING PROTEIN"/>
    <property type="match status" value="1"/>
</dbReference>
<dbReference type="PANTHER" id="PTHR38790">
    <property type="entry name" value="2EXR DOMAIN-CONTAINING PROTEIN-RELATED"/>
    <property type="match status" value="1"/>
</dbReference>
<dbReference type="Proteomes" id="UP000799764">
    <property type="component" value="Unassembled WGS sequence"/>
</dbReference>
<gene>
    <name evidence="1" type="ORF">P171DRAFT_492133</name>
</gene>
<sequence>MESGTSLGWQLRHHMASEQGVRLLENGLLDLSETPKHLVEVARSNAIESPLLRLPAEIRNRIFELALSGYDIEIGYGTKVKQLKIYGLYKKILIAQVSANRFRMNLDVHVEWESGDGKKQISTGCKEFPFYLPQVCRMAYSESVTKGFHINAATFTKLSLLLPTVGVWARSLTTAHFEAISSITMPAQAYVPHLGYSRMRGGTVISDKFPCVKYVYARGGYPLCGFALWGLAKEHAIDDVDIFTHEAQIRGRYAGWSGDQFVSLIRQIFTEVEGKGVELILDGSPTDLAFFKQG</sequence>
<dbReference type="AlphaFoldDB" id="A0A9P4P4U8"/>
<evidence type="ECO:0000313" key="1">
    <source>
        <dbReference type="EMBL" id="KAF2437385.1"/>
    </source>
</evidence>